<dbReference type="Pfam" id="PF00075">
    <property type="entry name" value="RNase_H"/>
    <property type="match status" value="1"/>
</dbReference>
<evidence type="ECO:0000313" key="2">
    <source>
        <dbReference type="EMBL" id="GBM32168.1"/>
    </source>
</evidence>
<keyword evidence="3" id="KW-1185">Reference proteome</keyword>
<feature type="domain" description="RNase H type-1" evidence="1">
    <location>
        <begin position="7"/>
        <end position="140"/>
    </location>
</feature>
<dbReference type="EMBL" id="BGPR01000700">
    <property type="protein sequence ID" value="GBM32168.1"/>
    <property type="molecule type" value="Genomic_DNA"/>
</dbReference>
<gene>
    <name evidence="2" type="ORF">AVEN_136720_1</name>
</gene>
<dbReference type="PROSITE" id="PS50879">
    <property type="entry name" value="RNASE_H_1"/>
    <property type="match status" value="1"/>
</dbReference>
<protein>
    <recommendedName>
        <fullName evidence="1">RNase H type-1 domain-containing protein</fullName>
    </recommendedName>
</protein>
<dbReference type="OrthoDB" id="2677368at2759"/>
<organism evidence="2 3">
    <name type="scientific">Araneus ventricosus</name>
    <name type="common">Orbweaver spider</name>
    <name type="synonym">Epeira ventricosa</name>
    <dbReference type="NCBI Taxonomy" id="182803"/>
    <lineage>
        <taxon>Eukaryota</taxon>
        <taxon>Metazoa</taxon>
        <taxon>Ecdysozoa</taxon>
        <taxon>Arthropoda</taxon>
        <taxon>Chelicerata</taxon>
        <taxon>Arachnida</taxon>
        <taxon>Araneae</taxon>
        <taxon>Araneomorphae</taxon>
        <taxon>Entelegynae</taxon>
        <taxon>Araneoidea</taxon>
        <taxon>Araneidae</taxon>
        <taxon>Araneus</taxon>
    </lineage>
</organism>
<evidence type="ECO:0000313" key="3">
    <source>
        <dbReference type="Proteomes" id="UP000499080"/>
    </source>
</evidence>
<reference evidence="2 3" key="1">
    <citation type="journal article" date="2019" name="Sci. Rep.">
        <title>Orb-weaving spider Araneus ventricosus genome elucidates the spidroin gene catalogue.</title>
        <authorList>
            <person name="Kono N."/>
            <person name="Nakamura H."/>
            <person name="Ohtoshi R."/>
            <person name="Moran D.A.P."/>
            <person name="Shinohara A."/>
            <person name="Yoshida Y."/>
            <person name="Fujiwara M."/>
            <person name="Mori M."/>
            <person name="Tomita M."/>
            <person name="Arakawa K."/>
        </authorList>
    </citation>
    <scope>NUCLEOTIDE SEQUENCE [LARGE SCALE GENOMIC DNA]</scope>
</reference>
<dbReference type="Proteomes" id="UP000499080">
    <property type="component" value="Unassembled WGS sequence"/>
</dbReference>
<dbReference type="Gene3D" id="3.30.420.10">
    <property type="entry name" value="Ribonuclease H-like superfamily/Ribonuclease H"/>
    <property type="match status" value="1"/>
</dbReference>
<comment type="caution">
    <text evidence="2">The sequence shown here is derived from an EMBL/GenBank/DDBJ whole genome shotgun (WGS) entry which is preliminary data.</text>
</comment>
<dbReference type="InterPro" id="IPR002156">
    <property type="entry name" value="RNaseH_domain"/>
</dbReference>
<dbReference type="AlphaFoldDB" id="A0A4Y2EVG4"/>
<dbReference type="SUPFAM" id="SSF53098">
    <property type="entry name" value="Ribonuclease H-like"/>
    <property type="match status" value="1"/>
</dbReference>
<dbReference type="InterPro" id="IPR036397">
    <property type="entry name" value="RNaseH_sf"/>
</dbReference>
<sequence length="190" mass="21381">MLQPFSPLDIIQILTDQQPKVGLGPLKDIGDSKALEEAQAFRIFTYFKLASHNSVIQAELLSINFAACWALENRSKINIFTDSLTSTEALKKANSKSLFINQIKSKMFRAIGSVGLFWVKAQAGIPGNELADQYSKIGTTDGQELNVSSLYSYLKRKIKNYILDSRQRHWEDSDKCVRFKGFVPTVDLIN</sequence>
<dbReference type="GO" id="GO:0004523">
    <property type="term" value="F:RNA-DNA hybrid ribonuclease activity"/>
    <property type="evidence" value="ECO:0007669"/>
    <property type="project" value="InterPro"/>
</dbReference>
<accession>A0A4Y2EVG4</accession>
<name>A0A4Y2EVG4_ARAVE</name>
<evidence type="ECO:0000259" key="1">
    <source>
        <dbReference type="PROSITE" id="PS50879"/>
    </source>
</evidence>
<proteinExistence type="predicted"/>
<dbReference type="InterPro" id="IPR012337">
    <property type="entry name" value="RNaseH-like_sf"/>
</dbReference>
<dbReference type="GO" id="GO:0003676">
    <property type="term" value="F:nucleic acid binding"/>
    <property type="evidence" value="ECO:0007669"/>
    <property type="project" value="InterPro"/>
</dbReference>